<keyword evidence="1" id="KW-0472">Membrane</keyword>
<dbReference type="AlphaFoldDB" id="A0A6J4E2A5"/>
<feature type="transmembrane region" description="Helical" evidence="1">
    <location>
        <begin position="137"/>
        <end position="157"/>
    </location>
</feature>
<accession>A0A6J4E2A5</accession>
<dbReference type="Pfam" id="PF04982">
    <property type="entry name" value="TM_HPP"/>
    <property type="match status" value="1"/>
</dbReference>
<feature type="transmembrane region" description="Helical" evidence="1">
    <location>
        <begin position="20"/>
        <end position="38"/>
    </location>
</feature>
<dbReference type="EMBL" id="AP023189">
    <property type="protein sequence ID" value="BCG23882.1"/>
    <property type="molecule type" value="Genomic_DNA"/>
</dbReference>
<evidence type="ECO:0000313" key="4">
    <source>
        <dbReference type="EMBL" id="GJN55821.1"/>
    </source>
</evidence>
<dbReference type="Proteomes" id="UP001054892">
    <property type="component" value="Unassembled WGS sequence"/>
</dbReference>
<evidence type="ECO:0000313" key="3">
    <source>
        <dbReference type="EMBL" id="BCG23882.1"/>
    </source>
</evidence>
<dbReference type="RefSeq" id="WP_173178423.1">
    <property type="nucleotide sequence ID" value="NZ_AP023189.1"/>
</dbReference>
<keyword evidence="6" id="KW-1185">Reference proteome</keyword>
<name>A0A6J4E2A5_9PSED</name>
<evidence type="ECO:0000313" key="5">
    <source>
        <dbReference type="Proteomes" id="UP000509383"/>
    </source>
</evidence>
<feature type="transmembrane region" description="Helical" evidence="1">
    <location>
        <begin position="45"/>
        <end position="64"/>
    </location>
</feature>
<feature type="domain" description="HPP transmembrane region" evidence="2">
    <location>
        <begin position="17"/>
        <end position="166"/>
    </location>
</feature>
<dbReference type="InterPro" id="IPR007065">
    <property type="entry name" value="HPP"/>
</dbReference>
<dbReference type="PANTHER" id="PTHR33741:SF5">
    <property type="entry name" value="TRANSMEMBRANE PROTEIN DDB_G0269096-RELATED"/>
    <property type="match status" value="1"/>
</dbReference>
<organism evidence="3 5">
    <name type="scientific">Pseudomonas tohonis</name>
    <dbReference type="NCBI Taxonomy" id="2725477"/>
    <lineage>
        <taxon>Bacteria</taxon>
        <taxon>Pseudomonadati</taxon>
        <taxon>Pseudomonadota</taxon>
        <taxon>Gammaproteobacteria</taxon>
        <taxon>Pseudomonadales</taxon>
        <taxon>Pseudomonadaceae</taxon>
        <taxon>Pseudomonas</taxon>
    </lineage>
</organism>
<sequence length="169" mass="18215">MLELMKKFRGDAVALPPRPATRQVFIAWLGGVLAIASIAGLGDALTLSLLLGSFGASCVLVFGFPDVPFSQPRNVVFGHLLSTFTGLAFLYVCGPHWWAVALAVGSAIALMMLTRTVHPPAGSNPVIVFLLQPGWDFLLYPTLSGALLLVLVALVYNNASREARYPKYW</sequence>
<keyword evidence="1" id="KW-0812">Transmembrane</keyword>
<proteinExistence type="predicted"/>
<gene>
    <name evidence="3" type="ORF">TUM18999_20730</name>
    <name evidence="4" type="ORF">TUM20286_55730</name>
</gene>
<evidence type="ECO:0000256" key="1">
    <source>
        <dbReference type="SAM" id="Phobius"/>
    </source>
</evidence>
<dbReference type="PANTHER" id="PTHR33741">
    <property type="entry name" value="TRANSMEMBRANE PROTEIN DDB_G0269096-RELATED"/>
    <property type="match status" value="1"/>
</dbReference>
<reference evidence="3 5" key="1">
    <citation type="submission" date="2020-05" db="EMBL/GenBank/DDBJ databases">
        <title>Characterization of novel class B3 metallo-beta-lactamase from novel Pseudomonas species.</title>
        <authorList>
            <person name="Yamada K."/>
            <person name="Aoki K."/>
            <person name="Ishii Y."/>
        </authorList>
    </citation>
    <scope>NUCLEOTIDE SEQUENCE [LARGE SCALE GENOMIC DNA]</scope>
    <source>
        <strain evidence="3 5">TUM18999</strain>
        <strain evidence="4 6">TUM20286</strain>
    </source>
</reference>
<evidence type="ECO:0000259" key="2">
    <source>
        <dbReference type="Pfam" id="PF04982"/>
    </source>
</evidence>
<protein>
    <submittedName>
        <fullName evidence="3">Membrane protein</fullName>
    </submittedName>
</protein>
<keyword evidence="1" id="KW-1133">Transmembrane helix</keyword>
<feature type="transmembrane region" description="Helical" evidence="1">
    <location>
        <begin position="76"/>
        <end position="93"/>
    </location>
</feature>
<evidence type="ECO:0000313" key="6">
    <source>
        <dbReference type="Proteomes" id="UP001054892"/>
    </source>
</evidence>
<dbReference type="KEGG" id="ptw:TUM18999_20730"/>
<dbReference type="Proteomes" id="UP000509383">
    <property type="component" value="Chromosome"/>
</dbReference>
<dbReference type="EMBL" id="BQKM01000021">
    <property type="protein sequence ID" value="GJN55821.1"/>
    <property type="molecule type" value="Genomic_DNA"/>
</dbReference>
<feature type="transmembrane region" description="Helical" evidence="1">
    <location>
        <begin position="98"/>
        <end position="117"/>
    </location>
</feature>
<dbReference type="InterPro" id="IPR058581">
    <property type="entry name" value="TM_HPP"/>
</dbReference>